<proteinExistence type="predicted"/>
<keyword evidence="8" id="KW-1015">Disulfide bond</keyword>
<evidence type="ECO:0000256" key="9">
    <source>
        <dbReference type="SAM" id="SignalP"/>
    </source>
</evidence>
<evidence type="ECO:0000313" key="12">
    <source>
        <dbReference type="Proteomes" id="UP000440578"/>
    </source>
</evidence>
<dbReference type="Pfam" id="PF01462">
    <property type="entry name" value="LRRNT"/>
    <property type="match status" value="1"/>
</dbReference>
<evidence type="ECO:0000256" key="7">
    <source>
        <dbReference type="ARBA" id="ARBA00023136"/>
    </source>
</evidence>
<evidence type="ECO:0000256" key="4">
    <source>
        <dbReference type="ARBA" id="ARBA00022729"/>
    </source>
</evidence>
<protein>
    <submittedName>
        <fullName evidence="11">Biglycan</fullName>
    </submittedName>
</protein>
<dbReference type="AlphaFoldDB" id="A0A6A4VV57"/>
<sequence length="84" mass="9560">MSARRQRWAQCVVFLLWLALQAHVLNGCPPECSCQGSVIDCSHRKLVRVPRNLPYGATRLDLRNNRLSALRGDDFVGLDRLRSL</sequence>
<keyword evidence="7" id="KW-0472">Membrane</keyword>
<keyword evidence="12" id="KW-1185">Reference proteome</keyword>
<dbReference type="InterPro" id="IPR052313">
    <property type="entry name" value="GPIb-IX-V_Complex"/>
</dbReference>
<keyword evidence="4 9" id="KW-0732">Signal</keyword>
<feature type="domain" description="LRRNT" evidence="10">
    <location>
        <begin position="27"/>
        <end position="59"/>
    </location>
</feature>
<dbReference type="InterPro" id="IPR000372">
    <property type="entry name" value="LRRNT"/>
</dbReference>
<feature type="signal peptide" evidence="9">
    <location>
        <begin position="1"/>
        <end position="27"/>
    </location>
</feature>
<dbReference type="OrthoDB" id="283575at2759"/>
<evidence type="ECO:0000256" key="2">
    <source>
        <dbReference type="ARBA" id="ARBA00022614"/>
    </source>
</evidence>
<keyword evidence="3" id="KW-0812">Transmembrane</keyword>
<gene>
    <name evidence="11" type="primary">bgn</name>
    <name evidence="11" type="ORF">FJT64_027454</name>
</gene>
<comment type="subcellular location">
    <subcellularLocation>
        <location evidence="1">Membrane</location>
        <topology evidence="1">Single-pass type I membrane protein</topology>
    </subcellularLocation>
</comment>
<dbReference type="InterPro" id="IPR032675">
    <property type="entry name" value="LRR_dom_sf"/>
</dbReference>
<keyword evidence="5" id="KW-0130">Cell adhesion</keyword>
<dbReference type="PANTHER" id="PTHR22650:SF4">
    <property type="entry name" value="LEUCINE-RICH REPEAT AND TRANSMEMBRANE DOMAIN-CONTAINING PROTEIN 2-LIKE"/>
    <property type="match status" value="1"/>
</dbReference>
<dbReference type="EMBL" id="VIIS01001312">
    <property type="protein sequence ID" value="KAF0299927.1"/>
    <property type="molecule type" value="Genomic_DNA"/>
</dbReference>
<evidence type="ECO:0000256" key="8">
    <source>
        <dbReference type="ARBA" id="ARBA00023157"/>
    </source>
</evidence>
<dbReference type="Proteomes" id="UP000440578">
    <property type="component" value="Unassembled WGS sequence"/>
</dbReference>
<keyword evidence="6" id="KW-1133">Transmembrane helix</keyword>
<dbReference type="SMART" id="SM00013">
    <property type="entry name" value="LRRNT"/>
    <property type="match status" value="1"/>
</dbReference>
<evidence type="ECO:0000256" key="5">
    <source>
        <dbReference type="ARBA" id="ARBA00022889"/>
    </source>
</evidence>
<dbReference type="Gene3D" id="3.80.10.10">
    <property type="entry name" value="Ribonuclease Inhibitor"/>
    <property type="match status" value="1"/>
</dbReference>
<reference evidence="11 12" key="1">
    <citation type="submission" date="2019-07" db="EMBL/GenBank/DDBJ databases">
        <title>Draft genome assembly of a fouling barnacle, Amphibalanus amphitrite (Darwin, 1854): The first reference genome for Thecostraca.</title>
        <authorList>
            <person name="Kim W."/>
        </authorList>
    </citation>
    <scope>NUCLEOTIDE SEQUENCE [LARGE SCALE GENOMIC DNA]</scope>
    <source>
        <strain evidence="11">SNU_AA5</strain>
        <tissue evidence="11">Soma without cirri and trophi</tissue>
    </source>
</reference>
<dbReference type="GO" id="GO:0016020">
    <property type="term" value="C:membrane"/>
    <property type="evidence" value="ECO:0007669"/>
    <property type="project" value="UniProtKB-SubCell"/>
</dbReference>
<dbReference type="PANTHER" id="PTHR22650">
    <property type="entry name" value="GLYCOPROTEIN IB BETA"/>
    <property type="match status" value="1"/>
</dbReference>
<evidence type="ECO:0000256" key="6">
    <source>
        <dbReference type="ARBA" id="ARBA00022989"/>
    </source>
</evidence>
<evidence type="ECO:0000256" key="1">
    <source>
        <dbReference type="ARBA" id="ARBA00004479"/>
    </source>
</evidence>
<feature type="chain" id="PRO_5025502261" evidence="9">
    <location>
        <begin position="28"/>
        <end position="84"/>
    </location>
</feature>
<dbReference type="SUPFAM" id="SSF52058">
    <property type="entry name" value="L domain-like"/>
    <property type="match status" value="1"/>
</dbReference>
<evidence type="ECO:0000313" key="11">
    <source>
        <dbReference type="EMBL" id="KAF0299927.1"/>
    </source>
</evidence>
<comment type="caution">
    <text evidence="11">The sequence shown here is derived from an EMBL/GenBank/DDBJ whole genome shotgun (WGS) entry which is preliminary data.</text>
</comment>
<organism evidence="11 12">
    <name type="scientific">Amphibalanus amphitrite</name>
    <name type="common">Striped barnacle</name>
    <name type="synonym">Balanus amphitrite</name>
    <dbReference type="NCBI Taxonomy" id="1232801"/>
    <lineage>
        <taxon>Eukaryota</taxon>
        <taxon>Metazoa</taxon>
        <taxon>Ecdysozoa</taxon>
        <taxon>Arthropoda</taxon>
        <taxon>Crustacea</taxon>
        <taxon>Multicrustacea</taxon>
        <taxon>Cirripedia</taxon>
        <taxon>Thoracica</taxon>
        <taxon>Thoracicalcarea</taxon>
        <taxon>Balanomorpha</taxon>
        <taxon>Balanoidea</taxon>
        <taxon>Balanidae</taxon>
        <taxon>Amphibalaninae</taxon>
        <taxon>Amphibalanus</taxon>
    </lineage>
</organism>
<keyword evidence="2" id="KW-0433">Leucine-rich repeat</keyword>
<accession>A0A6A4VV57</accession>
<evidence type="ECO:0000259" key="10">
    <source>
        <dbReference type="SMART" id="SM00013"/>
    </source>
</evidence>
<evidence type="ECO:0000256" key="3">
    <source>
        <dbReference type="ARBA" id="ARBA00022692"/>
    </source>
</evidence>
<name>A0A6A4VV57_AMPAM</name>